<dbReference type="GO" id="GO:0004089">
    <property type="term" value="F:carbonate dehydratase activity"/>
    <property type="evidence" value="ECO:0007669"/>
    <property type="project" value="UniProtKB-UniRule"/>
</dbReference>
<comment type="catalytic activity">
    <reaction evidence="6 8">
        <text>hydrogencarbonate + H(+) = CO2 + H2O</text>
        <dbReference type="Rhea" id="RHEA:10748"/>
        <dbReference type="ChEBI" id="CHEBI:15377"/>
        <dbReference type="ChEBI" id="CHEBI:15378"/>
        <dbReference type="ChEBI" id="CHEBI:16526"/>
        <dbReference type="ChEBI" id="CHEBI:17544"/>
        <dbReference type="EC" id="4.2.1.1"/>
    </reaction>
</comment>
<evidence type="ECO:0000256" key="8">
    <source>
        <dbReference type="RuleBase" id="RU003956"/>
    </source>
</evidence>
<sequence>MGGCCCCFLAHKPPRENPMSPAREPLIVGGSSAAGQHHPPQMVTYSEGLGAADRLRAGFRTFKKTIYDKNPMLFGPLKSAQSPKYMVFACSDSRVCPSVTLDLKPGEAFTVRNIASLVPAYAQNMHSSVASAIEFAVTILKVKCIVVIGHSCCGGIRELLSLQEDRPHTYHFIDNWVKIGLAIKKKVEREHAILSFDEKCTMLEIEAVNLSLRNLKTYPFVKDKLTNGSLKLIGARYDFVHGTFQTWHAVRQYVRYIQELSMWHRYSYTSVLCFKVPFGSKC</sequence>
<dbReference type="InterPro" id="IPR015892">
    <property type="entry name" value="Carbonic_anhydrase_CS"/>
</dbReference>
<comment type="similarity">
    <text evidence="2 8">Belongs to the beta-class carbonic anhydrase family.</text>
</comment>
<keyword evidence="10" id="KW-1185">Reference proteome</keyword>
<keyword evidence="7" id="KW-0479">Metal-binding</keyword>
<gene>
    <name evidence="9" type="ORF">PVAP13_5NG263500</name>
</gene>
<dbReference type="FunFam" id="3.40.1050.10:FF:000003">
    <property type="entry name" value="Carbonic anhydrase"/>
    <property type="match status" value="1"/>
</dbReference>
<dbReference type="PROSITE" id="PS00704">
    <property type="entry name" value="PROK_CO2_ANHYDRASE_1"/>
    <property type="match status" value="1"/>
</dbReference>
<protein>
    <recommendedName>
        <fullName evidence="3 8">Carbonic anhydrase</fullName>
        <ecNumber evidence="3 8">4.2.1.1</ecNumber>
    </recommendedName>
    <alternativeName>
        <fullName evidence="8">Carbonate dehydratase</fullName>
    </alternativeName>
</protein>
<reference evidence="9 10" key="1">
    <citation type="submission" date="2020-05" db="EMBL/GenBank/DDBJ databases">
        <title>WGS assembly of Panicum virgatum.</title>
        <authorList>
            <person name="Lovell J.T."/>
            <person name="Jenkins J."/>
            <person name="Shu S."/>
            <person name="Juenger T.E."/>
            <person name="Schmutz J."/>
        </authorList>
    </citation>
    <scope>NUCLEOTIDE SEQUENCE [LARGE SCALE GENOMIC DNA]</scope>
    <source>
        <strain evidence="10">cv. AP13</strain>
    </source>
</reference>
<evidence type="ECO:0000256" key="6">
    <source>
        <dbReference type="ARBA" id="ARBA00048348"/>
    </source>
</evidence>
<accession>A0A8T0S0P0</accession>
<feature type="binding site" evidence="7">
    <location>
        <position position="90"/>
    </location>
    <ligand>
        <name>Zn(2+)</name>
        <dbReference type="ChEBI" id="CHEBI:29105"/>
    </ligand>
</feature>
<dbReference type="Proteomes" id="UP000823388">
    <property type="component" value="Chromosome 5N"/>
</dbReference>
<evidence type="ECO:0000256" key="2">
    <source>
        <dbReference type="ARBA" id="ARBA00006217"/>
    </source>
</evidence>
<name>A0A8T0S0P0_PANVG</name>
<dbReference type="CDD" id="cd00884">
    <property type="entry name" value="beta_CA_cladeB"/>
    <property type="match status" value="1"/>
</dbReference>
<proteinExistence type="inferred from homology"/>
<dbReference type="PANTHER" id="PTHR11002:SF48">
    <property type="entry name" value="CARBONIC ANHYDRASE"/>
    <property type="match status" value="1"/>
</dbReference>
<evidence type="ECO:0000256" key="7">
    <source>
        <dbReference type="PIRSR" id="PIRSR601765-1"/>
    </source>
</evidence>
<dbReference type="Gene3D" id="3.40.1050.10">
    <property type="entry name" value="Carbonic anhydrase"/>
    <property type="match status" value="1"/>
</dbReference>
<dbReference type="EC" id="4.2.1.1" evidence="3 8"/>
<dbReference type="InterPro" id="IPR045066">
    <property type="entry name" value="Beta_CA_cladeB"/>
</dbReference>
<feature type="binding site" evidence="7">
    <location>
        <position position="92"/>
    </location>
    <ligand>
        <name>Zn(2+)</name>
        <dbReference type="ChEBI" id="CHEBI:29105"/>
    </ligand>
</feature>
<dbReference type="SMART" id="SM00947">
    <property type="entry name" value="Pro_CA"/>
    <property type="match status" value="1"/>
</dbReference>
<dbReference type="GO" id="GO:0008270">
    <property type="term" value="F:zinc ion binding"/>
    <property type="evidence" value="ECO:0007669"/>
    <property type="project" value="UniProtKB-UniRule"/>
</dbReference>
<dbReference type="OrthoDB" id="10248475at2759"/>
<comment type="cofactor">
    <cofactor evidence="7">
        <name>Zn(2+)</name>
        <dbReference type="ChEBI" id="CHEBI:29105"/>
    </cofactor>
    <text evidence="7">Binds 1 zinc ion per subunit.</text>
</comment>
<evidence type="ECO:0000256" key="3">
    <source>
        <dbReference type="ARBA" id="ARBA00012925"/>
    </source>
</evidence>
<comment type="function">
    <text evidence="1 8">Reversible hydration of carbon dioxide.</text>
</comment>
<evidence type="ECO:0000313" key="9">
    <source>
        <dbReference type="EMBL" id="KAG2590396.1"/>
    </source>
</evidence>
<dbReference type="AlphaFoldDB" id="A0A8T0S0P0"/>
<comment type="caution">
    <text evidence="9">The sequence shown here is derived from an EMBL/GenBank/DDBJ whole genome shotgun (WGS) entry which is preliminary data.</text>
</comment>
<evidence type="ECO:0000256" key="1">
    <source>
        <dbReference type="ARBA" id="ARBA00002904"/>
    </source>
</evidence>
<dbReference type="SUPFAM" id="SSF53056">
    <property type="entry name" value="beta-carbonic anhydrase, cab"/>
    <property type="match status" value="1"/>
</dbReference>
<evidence type="ECO:0000256" key="4">
    <source>
        <dbReference type="ARBA" id="ARBA00022833"/>
    </source>
</evidence>
<keyword evidence="5 8" id="KW-0456">Lyase</keyword>
<evidence type="ECO:0000313" key="10">
    <source>
        <dbReference type="Proteomes" id="UP000823388"/>
    </source>
</evidence>
<dbReference type="GO" id="GO:0015976">
    <property type="term" value="P:carbon utilization"/>
    <property type="evidence" value="ECO:0007669"/>
    <property type="project" value="InterPro"/>
</dbReference>
<dbReference type="InterPro" id="IPR036874">
    <property type="entry name" value="Carbonic_anhydrase_sf"/>
</dbReference>
<dbReference type="PANTHER" id="PTHR11002">
    <property type="entry name" value="CARBONIC ANHYDRASE"/>
    <property type="match status" value="1"/>
</dbReference>
<dbReference type="PROSITE" id="PS00705">
    <property type="entry name" value="PROK_CO2_ANHYDRASE_2"/>
    <property type="match status" value="1"/>
</dbReference>
<evidence type="ECO:0000256" key="5">
    <source>
        <dbReference type="ARBA" id="ARBA00023239"/>
    </source>
</evidence>
<keyword evidence="4 7" id="KW-0862">Zinc</keyword>
<dbReference type="Pfam" id="PF00484">
    <property type="entry name" value="Pro_CA"/>
    <property type="match status" value="1"/>
</dbReference>
<organism evidence="9 10">
    <name type="scientific">Panicum virgatum</name>
    <name type="common">Blackwell switchgrass</name>
    <dbReference type="NCBI Taxonomy" id="38727"/>
    <lineage>
        <taxon>Eukaryota</taxon>
        <taxon>Viridiplantae</taxon>
        <taxon>Streptophyta</taxon>
        <taxon>Embryophyta</taxon>
        <taxon>Tracheophyta</taxon>
        <taxon>Spermatophyta</taxon>
        <taxon>Magnoliopsida</taxon>
        <taxon>Liliopsida</taxon>
        <taxon>Poales</taxon>
        <taxon>Poaceae</taxon>
        <taxon>PACMAD clade</taxon>
        <taxon>Panicoideae</taxon>
        <taxon>Panicodae</taxon>
        <taxon>Paniceae</taxon>
        <taxon>Panicinae</taxon>
        <taxon>Panicum</taxon>
        <taxon>Panicum sect. Hiantes</taxon>
    </lineage>
</organism>
<dbReference type="InterPro" id="IPR001765">
    <property type="entry name" value="Carbonic_anhydrase"/>
</dbReference>
<feature type="binding site" evidence="7">
    <location>
        <position position="153"/>
    </location>
    <ligand>
        <name>Zn(2+)</name>
        <dbReference type="ChEBI" id="CHEBI:29105"/>
    </ligand>
</feature>
<feature type="binding site" evidence="7">
    <location>
        <position position="150"/>
    </location>
    <ligand>
        <name>Zn(2+)</name>
        <dbReference type="ChEBI" id="CHEBI:29105"/>
    </ligand>
</feature>
<dbReference type="EMBL" id="CM029046">
    <property type="protein sequence ID" value="KAG2590396.1"/>
    <property type="molecule type" value="Genomic_DNA"/>
</dbReference>